<dbReference type="InterPro" id="IPR011250">
    <property type="entry name" value="OMP/PagP_B-barrel"/>
</dbReference>
<feature type="signal peptide" evidence="1">
    <location>
        <begin position="1"/>
        <end position="20"/>
    </location>
</feature>
<sequence>MFTKSIIAIFAFVCFAQAISAQTVGKGAWMLGGSAGFSSTKVKGLDGSLTAILIDPTIGYFIANDLAIGTELSFFSLSSGGETNTSTGLGPFVRYYVTNPIFIQAHVSLDLSDNGQDPTYGASVGYSWFLNNGVAIEPAVFFNTGNSTTEFGLSIGIQAFVNHDHGME</sequence>
<comment type="caution">
    <text evidence="2">The sequence shown here is derived from an EMBL/GenBank/DDBJ whole genome shotgun (WGS) entry which is preliminary data.</text>
</comment>
<protein>
    <recommendedName>
        <fullName evidence="4">Outer membrane protein beta-barrel domain-containing protein</fullName>
    </recommendedName>
</protein>
<reference evidence="2 3" key="1">
    <citation type="submission" date="2020-10" db="EMBL/GenBank/DDBJ databases">
        <title>Connecting structure to function with the recovery of over 1000 high-quality activated sludge metagenome-assembled genomes encoding full-length rRNA genes using long-read sequencing.</title>
        <authorList>
            <person name="Singleton C.M."/>
            <person name="Petriglieri F."/>
            <person name="Kristensen J.M."/>
            <person name="Kirkegaard R.H."/>
            <person name="Michaelsen T.Y."/>
            <person name="Andersen M.H."/>
            <person name="Karst S.M."/>
            <person name="Dueholm M.S."/>
            <person name="Nielsen P.H."/>
            <person name="Albertsen M."/>
        </authorList>
    </citation>
    <scope>NUCLEOTIDE SEQUENCE [LARGE SCALE GENOMIC DNA]</scope>
    <source>
        <strain evidence="2">Ribe_18-Q3-R11-54_MAXAC.273</strain>
    </source>
</reference>
<accession>A0A9D7SZI6</accession>
<feature type="chain" id="PRO_5039512164" description="Outer membrane protein beta-barrel domain-containing protein" evidence="1">
    <location>
        <begin position="21"/>
        <end position="168"/>
    </location>
</feature>
<evidence type="ECO:0000313" key="3">
    <source>
        <dbReference type="Proteomes" id="UP000808337"/>
    </source>
</evidence>
<evidence type="ECO:0008006" key="4">
    <source>
        <dbReference type="Google" id="ProtNLM"/>
    </source>
</evidence>
<proteinExistence type="predicted"/>
<keyword evidence="1" id="KW-0732">Signal</keyword>
<dbReference type="Proteomes" id="UP000808337">
    <property type="component" value="Unassembled WGS sequence"/>
</dbReference>
<evidence type="ECO:0000313" key="2">
    <source>
        <dbReference type="EMBL" id="MBK9983674.1"/>
    </source>
</evidence>
<dbReference type="SUPFAM" id="SSF56925">
    <property type="entry name" value="OMPA-like"/>
    <property type="match status" value="1"/>
</dbReference>
<dbReference type="AlphaFoldDB" id="A0A9D7SZI6"/>
<evidence type="ECO:0000256" key="1">
    <source>
        <dbReference type="SAM" id="SignalP"/>
    </source>
</evidence>
<gene>
    <name evidence="2" type="ORF">IPP15_15050</name>
</gene>
<dbReference type="EMBL" id="JADKGY010000022">
    <property type="protein sequence ID" value="MBK9983674.1"/>
    <property type="molecule type" value="Genomic_DNA"/>
</dbReference>
<organism evidence="2 3">
    <name type="scientific">Candidatus Opimibacter skivensis</name>
    <dbReference type="NCBI Taxonomy" id="2982028"/>
    <lineage>
        <taxon>Bacteria</taxon>
        <taxon>Pseudomonadati</taxon>
        <taxon>Bacteroidota</taxon>
        <taxon>Saprospiria</taxon>
        <taxon>Saprospirales</taxon>
        <taxon>Saprospiraceae</taxon>
        <taxon>Candidatus Opimibacter</taxon>
    </lineage>
</organism>
<name>A0A9D7SZI6_9BACT</name>